<comment type="caution">
    <text evidence="2">The sequence shown here is derived from an EMBL/GenBank/DDBJ whole genome shotgun (WGS) entry which is preliminary data.</text>
</comment>
<dbReference type="Proteomes" id="UP000714915">
    <property type="component" value="Unassembled WGS sequence"/>
</dbReference>
<evidence type="ECO:0000313" key="3">
    <source>
        <dbReference type="Proteomes" id="UP000714915"/>
    </source>
</evidence>
<evidence type="ECO:0000256" key="1">
    <source>
        <dbReference type="SAM" id="SignalP"/>
    </source>
</evidence>
<sequence>MLKKQIITIVIIALLLMVLVFSTSAQTNPSFVLQQDLTVYAHHSMDSELVHPLSEGMNVIVIEYVVTAQEQWVQLDTLSRHYDLYARIGDFNEAILPQLEDQEVYGTATPAPQETEAPSDGDNDVCVYSPENPRRGGNIAISQNTPDAFRIQRGQSPISEYFIFVPINTEDILLYSRLTVVEGDASWTAPQEGGIFSYTGVEGVYMPCDVDGQLEYMDSTP</sequence>
<proteinExistence type="predicted"/>
<gene>
    <name evidence="2" type="ORF">KC669_03390</name>
</gene>
<feature type="chain" id="PRO_5037269540" description="SH3 domain-containing protein" evidence="1">
    <location>
        <begin position="26"/>
        <end position="221"/>
    </location>
</feature>
<evidence type="ECO:0008006" key="4">
    <source>
        <dbReference type="Google" id="ProtNLM"/>
    </source>
</evidence>
<keyword evidence="1" id="KW-0732">Signal</keyword>
<feature type="signal peptide" evidence="1">
    <location>
        <begin position="1"/>
        <end position="25"/>
    </location>
</feature>
<dbReference type="AlphaFoldDB" id="A0A955LAH1"/>
<organism evidence="2 3">
    <name type="scientific">Candidatus Dojkabacteria bacterium</name>
    <dbReference type="NCBI Taxonomy" id="2099670"/>
    <lineage>
        <taxon>Bacteria</taxon>
        <taxon>Candidatus Dojkabacteria</taxon>
    </lineage>
</organism>
<dbReference type="EMBL" id="JAGQLF010000040">
    <property type="protein sequence ID" value="MCA9387053.1"/>
    <property type="molecule type" value="Genomic_DNA"/>
</dbReference>
<evidence type="ECO:0000313" key="2">
    <source>
        <dbReference type="EMBL" id="MCA9387053.1"/>
    </source>
</evidence>
<reference evidence="2" key="1">
    <citation type="submission" date="2020-04" db="EMBL/GenBank/DDBJ databases">
        <authorList>
            <person name="Zhang T."/>
        </authorList>
    </citation>
    <scope>NUCLEOTIDE SEQUENCE</scope>
    <source>
        <strain evidence="2">HKST-UBA09</strain>
    </source>
</reference>
<accession>A0A955LAH1</accession>
<reference evidence="2" key="2">
    <citation type="journal article" date="2021" name="Microbiome">
        <title>Successional dynamics and alternative stable states in a saline activated sludge microbial community over 9 years.</title>
        <authorList>
            <person name="Wang Y."/>
            <person name="Ye J."/>
            <person name="Ju F."/>
            <person name="Liu L."/>
            <person name="Boyd J.A."/>
            <person name="Deng Y."/>
            <person name="Parks D.H."/>
            <person name="Jiang X."/>
            <person name="Yin X."/>
            <person name="Woodcroft B.J."/>
            <person name="Tyson G.W."/>
            <person name="Hugenholtz P."/>
            <person name="Polz M.F."/>
            <person name="Zhang T."/>
        </authorList>
    </citation>
    <scope>NUCLEOTIDE SEQUENCE</scope>
    <source>
        <strain evidence="2">HKST-UBA09</strain>
    </source>
</reference>
<name>A0A955LAH1_9BACT</name>
<protein>
    <recommendedName>
        <fullName evidence="4">SH3 domain-containing protein</fullName>
    </recommendedName>
</protein>